<evidence type="ECO:0000313" key="3">
    <source>
        <dbReference type="Proteomes" id="UP000595564"/>
    </source>
</evidence>
<reference evidence="2 3" key="1">
    <citation type="journal article" date="2012" name="Extremophiles">
        <title>Thermotomaculum hydrothermale gen. nov., sp. nov., a novel heterotrophic thermophile within the phylum Acidobacteria from a deep-sea hydrothermal vent chimney in the Southern Okinawa Trough.</title>
        <authorList>
            <person name="Izumi H."/>
            <person name="Nunoura T."/>
            <person name="Miyazaki M."/>
            <person name="Mino S."/>
            <person name="Toki T."/>
            <person name="Takai K."/>
            <person name="Sako Y."/>
            <person name="Sawabe T."/>
            <person name="Nakagawa S."/>
        </authorList>
    </citation>
    <scope>NUCLEOTIDE SEQUENCE [LARGE SCALE GENOMIC DNA]</scope>
    <source>
        <strain evidence="2 3">AC55</strain>
    </source>
</reference>
<dbReference type="GO" id="GO:0032008">
    <property type="term" value="P:positive regulation of TOR signaling"/>
    <property type="evidence" value="ECO:0007669"/>
    <property type="project" value="InterPro"/>
</dbReference>
<proteinExistence type="predicted"/>
<dbReference type="GO" id="GO:0005085">
    <property type="term" value="F:guanyl-nucleotide exchange factor activity"/>
    <property type="evidence" value="ECO:0007669"/>
    <property type="project" value="InterPro"/>
</dbReference>
<organism evidence="2 3">
    <name type="scientific">Thermotomaculum hydrothermale</name>
    <dbReference type="NCBI Taxonomy" id="981385"/>
    <lineage>
        <taxon>Bacteria</taxon>
        <taxon>Pseudomonadati</taxon>
        <taxon>Acidobacteriota</taxon>
        <taxon>Holophagae</taxon>
        <taxon>Thermotomaculales</taxon>
        <taxon>Thermotomaculaceae</taxon>
        <taxon>Thermotomaculum</taxon>
    </lineage>
</organism>
<dbReference type="SMART" id="SM00960">
    <property type="entry name" value="Robl_LC7"/>
    <property type="match status" value="1"/>
</dbReference>
<keyword evidence="3" id="KW-1185">Reference proteome</keyword>
<evidence type="ECO:0000259" key="1">
    <source>
        <dbReference type="SMART" id="SM00960"/>
    </source>
</evidence>
<name>A0A7R6PG33_9BACT</name>
<dbReference type="Pfam" id="PF03259">
    <property type="entry name" value="Robl_LC7"/>
    <property type="match status" value="1"/>
</dbReference>
<gene>
    <name evidence="2" type="ORF">TTHT_1606</name>
</gene>
<dbReference type="EMBL" id="AP017470">
    <property type="protein sequence ID" value="BBB33094.1"/>
    <property type="molecule type" value="Genomic_DNA"/>
</dbReference>
<dbReference type="PANTHER" id="PTHR13323">
    <property type="entry name" value="LATE ENDOSOMAL/LYSOSOMAL MP1 INTERACTING PROTEIN"/>
    <property type="match status" value="1"/>
</dbReference>
<accession>A0A7R6PG33</accession>
<protein>
    <submittedName>
        <fullName evidence="2">Cell polarity determinant GTPase-activating protein MglB</fullName>
    </submittedName>
</protein>
<dbReference type="InterPro" id="IPR004942">
    <property type="entry name" value="Roadblock/LAMTOR2_dom"/>
</dbReference>
<dbReference type="KEGG" id="thyd:TTHT_1606"/>
<dbReference type="GO" id="GO:0060090">
    <property type="term" value="F:molecular adaptor activity"/>
    <property type="evidence" value="ECO:0007669"/>
    <property type="project" value="InterPro"/>
</dbReference>
<dbReference type="RefSeq" id="WP_201327392.1">
    <property type="nucleotide sequence ID" value="NZ_AP017470.1"/>
</dbReference>
<evidence type="ECO:0000313" key="2">
    <source>
        <dbReference type="EMBL" id="BBB33094.1"/>
    </source>
</evidence>
<dbReference type="SUPFAM" id="SSF103196">
    <property type="entry name" value="Roadblock/LC7 domain"/>
    <property type="match status" value="1"/>
</dbReference>
<dbReference type="AlphaFoldDB" id="A0A7R6PG33"/>
<dbReference type="Gene3D" id="3.30.450.30">
    <property type="entry name" value="Dynein light chain 2a, cytoplasmic"/>
    <property type="match status" value="1"/>
</dbReference>
<dbReference type="InterPro" id="IPR037587">
    <property type="entry name" value="LAMTOR2-like"/>
</dbReference>
<sequence length="166" mass="18475">MALPDFVMYEEEYKKLKEILERLKEESGSKIVFLVDKNGQQIAGAGELGNIDATSLASLTAGNVAATDGLAKLIGEKEFSLLFHEGERDNLHISIVGKRGILVVIFDNKATLGLVRLRVKKASQELEKIFDMIEEKVKKQAGDEEKYESPFAEITEEDIDKLFGDI</sequence>
<feature type="domain" description="Roadblock/LAMTOR2" evidence="1">
    <location>
        <begin position="16"/>
        <end position="106"/>
    </location>
</feature>
<dbReference type="Proteomes" id="UP000595564">
    <property type="component" value="Chromosome"/>
</dbReference>